<feature type="repeat" description="PPR" evidence="2">
    <location>
        <begin position="746"/>
        <end position="780"/>
    </location>
</feature>
<dbReference type="SUPFAM" id="SSF48452">
    <property type="entry name" value="TPR-like"/>
    <property type="match status" value="1"/>
</dbReference>
<dbReference type="PANTHER" id="PTHR47936:SF1">
    <property type="entry name" value="PENTATRICOPEPTIDE REPEAT-CONTAINING PROTEIN GUN1, CHLOROPLASTIC"/>
    <property type="match status" value="1"/>
</dbReference>
<feature type="compositionally biased region" description="Polar residues" evidence="3">
    <location>
        <begin position="16"/>
        <end position="27"/>
    </location>
</feature>
<accession>A0AAE0G791</accession>
<evidence type="ECO:0000256" key="2">
    <source>
        <dbReference type="PROSITE-ProRule" id="PRU00708"/>
    </source>
</evidence>
<dbReference type="PANTHER" id="PTHR47936">
    <property type="entry name" value="PPR_LONG DOMAIN-CONTAINING PROTEIN"/>
    <property type="match status" value="1"/>
</dbReference>
<dbReference type="NCBIfam" id="TIGR00756">
    <property type="entry name" value="PPR"/>
    <property type="match status" value="15"/>
</dbReference>
<dbReference type="Pfam" id="PF13041">
    <property type="entry name" value="PPR_2"/>
    <property type="match status" value="4"/>
</dbReference>
<feature type="repeat" description="PPR" evidence="2">
    <location>
        <begin position="1173"/>
        <end position="1207"/>
    </location>
</feature>
<feature type="repeat" description="PPR" evidence="2">
    <location>
        <begin position="1097"/>
        <end position="1131"/>
    </location>
</feature>
<evidence type="ECO:0000313" key="6">
    <source>
        <dbReference type="Proteomes" id="UP001190700"/>
    </source>
</evidence>
<feature type="repeat" description="PPR" evidence="2">
    <location>
        <begin position="495"/>
        <end position="529"/>
    </location>
</feature>
<feature type="repeat" description="PPR" evidence="2">
    <location>
        <begin position="391"/>
        <end position="425"/>
    </location>
</feature>
<proteinExistence type="predicted"/>
<feature type="repeat" description="PPR" evidence="2">
    <location>
        <begin position="286"/>
        <end position="320"/>
    </location>
</feature>
<feature type="repeat" description="PPR" evidence="2">
    <location>
        <begin position="1294"/>
        <end position="1328"/>
    </location>
</feature>
<evidence type="ECO:0000313" key="5">
    <source>
        <dbReference type="EMBL" id="KAK3272864.1"/>
    </source>
</evidence>
<feature type="repeat" description="PPR" evidence="2">
    <location>
        <begin position="922"/>
        <end position="956"/>
    </location>
</feature>
<gene>
    <name evidence="5" type="ORF">CYMTET_18859</name>
</gene>
<feature type="repeat" description="PPR" evidence="2">
    <location>
        <begin position="530"/>
        <end position="564"/>
    </location>
</feature>
<dbReference type="InterPro" id="IPR011990">
    <property type="entry name" value="TPR-like_helical_dom_sf"/>
</dbReference>
<dbReference type="PROSITE" id="PS51375">
    <property type="entry name" value="PPR"/>
    <property type="match status" value="18"/>
</dbReference>
<feature type="repeat" description="PPR" evidence="2">
    <location>
        <begin position="460"/>
        <end position="494"/>
    </location>
</feature>
<keyword evidence="1" id="KW-0677">Repeat</keyword>
<feature type="domain" description="PROP1-like PPR" evidence="4">
    <location>
        <begin position="463"/>
        <end position="618"/>
    </location>
</feature>
<feature type="repeat" description="PPR" evidence="2">
    <location>
        <begin position="992"/>
        <end position="1026"/>
    </location>
</feature>
<feature type="region of interest" description="Disordered" evidence="3">
    <location>
        <begin position="1"/>
        <end position="76"/>
    </location>
</feature>
<dbReference type="Pfam" id="PF17177">
    <property type="entry name" value="PPR_long"/>
    <property type="match status" value="2"/>
</dbReference>
<feature type="repeat" description="PPR" evidence="2">
    <location>
        <begin position="957"/>
        <end position="991"/>
    </location>
</feature>
<dbReference type="Gene3D" id="1.25.40.10">
    <property type="entry name" value="Tetratricopeptide repeat domain"/>
    <property type="match status" value="11"/>
</dbReference>
<dbReference type="SUPFAM" id="SSF81901">
    <property type="entry name" value="HCP-like"/>
    <property type="match status" value="1"/>
</dbReference>
<feature type="repeat" description="PPR" evidence="2">
    <location>
        <begin position="1062"/>
        <end position="1096"/>
    </location>
</feature>
<keyword evidence="6" id="KW-1185">Reference proteome</keyword>
<reference evidence="5 6" key="1">
    <citation type="journal article" date="2015" name="Genome Biol. Evol.">
        <title>Comparative Genomics of a Bacterivorous Green Alga Reveals Evolutionary Causalities and Consequences of Phago-Mixotrophic Mode of Nutrition.</title>
        <authorList>
            <person name="Burns J.A."/>
            <person name="Paasch A."/>
            <person name="Narechania A."/>
            <person name="Kim E."/>
        </authorList>
    </citation>
    <scope>NUCLEOTIDE SEQUENCE [LARGE SCALE GENOMIC DNA]</scope>
    <source>
        <strain evidence="5 6">PLY_AMNH</strain>
    </source>
</reference>
<feature type="repeat" description="PPR" evidence="2">
    <location>
        <begin position="817"/>
        <end position="851"/>
    </location>
</feature>
<feature type="repeat" description="PPR" evidence="2">
    <location>
        <begin position="1027"/>
        <end position="1061"/>
    </location>
</feature>
<feature type="repeat" description="PPR" evidence="2">
    <location>
        <begin position="852"/>
        <end position="886"/>
    </location>
</feature>
<evidence type="ECO:0000256" key="3">
    <source>
        <dbReference type="SAM" id="MobiDB-lite"/>
    </source>
</evidence>
<dbReference type="EMBL" id="LGRX02008753">
    <property type="protein sequence ID" value="KAK3272864.1"/>
    <property type="molecule type" value="Genomic_DNA"/>
</dbReference>
<dbReference type="Pfam" id="PF01535">
    <property type="entry name" value="PPR"/>
    <property type="match status" value="6"/>
</dbReference>
<dbReference type="InterPro" id="IPR002885">
    <property type="entry name" value="PPR_rpt"/>
</dbReference>
<feature type="repeat" description="PPR" evidence="2">
    <location>
        <begin position="565"/>
        <end position="599"/>
    </location>
</feature>
<feature type="repeat" description="PPR" evidence="2">
    <location>
        <begin position="181"/>
        <end position="215"/>
    </location>
</feature>
<name>A0AAE0G791_9CHLO</name>
<feature type="compositionally biased region" description="Basic residues" evidence="3">
    <location>
        <begin position="1"/>
        <end position="12"/>
    </location>
</feature>
<protein>
    <recommendedName>
        <fullName evidence="4">PROP1-like PPR domain-containing protein</fullName>
    </recommendedName>
</protein>
<sequence length="1334" mass="147766">MNDLRPHHHTVKFRSQPYQQRGATSCSPKRAAPTAHAAHSTRCSSRPARSGAAYPASRKAVRTRSSQNLHTASSEDSLENKLLYASRNLDPAQSARSLEEALEGTALDSEHLERLLIALRREGALTLGTTLLRWALRSNVSVAASHCNVLIEGYMEEPDAADWPRIHALVNYMQEMGVARNAHTYTILLRALCSTGLLRDAEALWEEMLAQRLPPEAEACVRMMQLYAKTEGGDEASLALFAQLKAAQAMLDSSVYHEALDIYCKGKQMDAAVDLLQEIEDQGLVDAKAYNYIIRGLGRVGKWQEAGAMLERMQTRGVAPTEHIYLSLFHAYEFNNQWELALELSPALLAVGGDGGNRGFAAVANGHAKRREWDKMTSVLQNMRAQAVTPDFITYGALAVTCSKQKQPQMLAELLEEMRRDGMDADGYAKVLQDLGQRGRWSDLMQAFEWVRGEAGCQVNAFHYSAAISGLAKAKKANKALQLLDDMKEQGVPLDVVTYTALMKTCSKSGKAEKVLELFDEMCSAGLEPNTVAYTVLVTAVAETQHWRRALEALAAMRARGLRPSLYCYSAFIRTLGLAGEWQQALDLFQEMKDARIAADATLYNTLISVLEKNGQWDSAMAVHRGPNVQERRVGSFSQWQGEWFPVARCATWHLKGWLGVVRRQGGEHFGKRKARLTHSAAVKAFVAEKKLEPAWELFDEMKGKEGTGLESSAGASLVTACIQKGKIEEALEVYIEMKVLAVERSASTCSELLAACCKARLWQQALAVMQDMRKAGAPASASQCKKVITACARENQKATFALEVYEEMKHGGIMADRVTFQTLINLCFSASKYQQVLRVYNDMLVAACQPDSRAYDTVLSACVKLKNTTKAEQVFVAMKERGRRPSKHTYGIILQLYSSVGSWRVIRKLLDEMRTNAVPINARAYNALIQAYGRSGDWQQALAVSQEMAAAGCPPTSFTYTSMVTACAKAGEWDPALEVFKGVQARGEVPSTMLCNSLIAAFDKGKQWELAVSALEDMWEGGFEPDTISYNSAISACARCAQHEKAVELLAEMRERGMQPNTITYTTCISACEKRGEWEQATMLMDEMKEAKVRGNTQTYNMMLSACGKAKQWERARSFFEAMPQQGVPRDIITYCCMLNAFLQGEQPKLAEKVYEEVTAGTTGDGIHVAPNAQFFNSAVDLFCSQGCYRRGVAVLEEMKHRGVEPDHITYTSLIKGCLREVQESKGGRATTETKAIGHKALRLFHEMKAKGLRPTSLTYTSIIAVCSKTCLCTSSKELWEEVCSAESGVERNIFLYNASLAACERCDEWERALDLLIEMKTSAVIPDDISLR</sequence>
<comment type="caution">
    <text evidence="5">The sequence shown here is derived from an EMBL/GenBank/DDBJ whole genome shotgun (WGS) entry which is preliminary data.</text>
</comment>
<dbReference type="Pfam" id="PF12854">
    <property type="entry name" value="PPR_1"/>
    <property type="match status" value="1"/>
</dbReference>
<evidence type="ECO:0000256" key="1">
    <source>
        <dbReference type="ARBA" id="ARBA00022737"/>
    </source>
</evidence>
<evidence type="ECO:0000259" key="4">
    <source>
        <dbReference type="Pfam" id="PF17177"/>
    </source>
</evidence>
<feature type="domain" description="PROP1-like PPR" evidence="4">
    <location>
        <begin position="781"/>
        <end position="901"/>
    </location>
</feature>
<dbReference type="Proteomes" id="UP001190700">
    <property type="component" value="Unassembled WGS sequence"/>
</dbReference>
<dbReference type="Pfam" id="PF13812">
    <property type="entry name" value="PPR_3"/>
    <property type="match status" value="2"/>
</dbReference>
<feature type="compositionally biased region" description="Polar residues" evidence="3">
    <location>
        <begin position="63"/>
        <end position="75"/>
    </location>
</feature>
<organism evidence="5 6">
    <name type="scientific">Cymbomonas tetramitiformis</name>
    <dbReference type="NCBI Taxonomy" id="36881"/>
    <lineage>
        <taxon>Eukaryota</taxon>
        <taxon>Viridiplantae</taxon>
        <taxon>Chlorophyta</taxon>
        <taxon>Pyramimonadophyceae</taxon>
        <taxon>Pyramimonadales</taxon>
        <taxon>Pyramimonadaceae</taxon>
        <taxon>Cymbomonas</taxon>
    </lineage>
</organism>
<dbReference type="InterPro" id="IPR033443">
    <property type="entry name" value="PROP1-like_PPR_dom"/>
</dbReference>